<dbReference type="EMBL" id="FOUZ01000012">
    <property type="protein sequence ID" value="SFN43481.1"/>
    <property type="molecule type" value="Genomic_DNA"/>
</dbReference>
<dbReference type="OrthoDB" id="5513217at2"/>
<evidence type="ECO:0000256" key="1">
    <source>
        <dbReference type="SAM" id="MobiDB-lite"/>
    </source>
</evidence>
<dbReference type="InterPro" id="IPR036163">
    <property type="entry name" value="HMA_dom_sf"/>
</dbReference>
<feature type="signal peptide" evidence="2">
    <location>
        <begin position="1"/>
        <end position="19"/>
    </location>
</feature>
<evidence type="ECO:0000259" key="3">
    <source>
        <dbReference type="Pfam" id="PF11827"/>
    </source>
</evidence>
<dbReference type="GO" id="GO:0046872">
    <property type="term" value="F:metal ion binding"/>
    <property type="evidence" value="ECO:0007669"/>
    <property type="project" value="InterPro"/>
</dbReference>
<feature type="chain" id="PRO_5011624657" description="DUF3347 domain-containing protein" evidence="2">
    <location>
        <begin position="20"/>
        <end position="274"/>
    </location>
</feature>
<dbReference type="Pfam" id="PF11827">
    <property type="entry name" value="DUF3347"/>
    <property type="match status" value="1"/>
</dbReference>
<keyword evidence="5" id="KW-1185">Reference proteome</keyword>
<sequence length="274" mass="31020">MKKYNLFAITSFLALSLSAQIKNAETHQFSVKGNCSDAKELIEKAGNQKKIASVVYDATTQTVEITVDKTKTNASEVLKKIALAGFDNTEYFAPDEAYTKLKKDCQYPRDKQMMTDHSGMNHSTHQQTNSSQESNQLSNVFEHYFKLKDAFVATNETEVKNQIAAFTKSIKAVEMGKLSHNVHMVWMEELNNLETNSASISTEKDIEKQRKLFSKVSESLYKLSKVAKLDYTVYYQNCPMFNGGSNWLSKEENIKNPYYGSKMLTCGSTVEILK</sequence>
<feature type="region of interest" description="Disordered" evidence="1">
    <location>
        <begin position="111"/>
        <end position="133"/>
    </location>
</feature>
<accession>A0A1I4YZP4</accession>
<evidence type="ECO:0000313" key="4">
    <source>
        <dbReference type="EMBL" id="SFN43481.1"/>
    </source>
</evidence>
<feature type="domain" description="DUF3347" evidence="3">
    <location>
        <begin position="140"/>
        <end position="229"/>
    </location>
</feature>
<evidence type="ECO:0000313" key="5">
    <source>
        <dbReference type="Proteomes" id="UP000199149"/>
    </source>
</evidence>
<dbReference type="InterPro" id="IPR021782">
    <property type="entry name" value="DUF3347"/>
</dbReference>
<name>A0A1I4YZP4_9FLAO</name>
<dbReference type="AlphaFoldDB" id="A0A1I4YZP4"/>
<evidence type="ECO:0000256" key="2">
    <source>
        <dbReference type="SAM" id="SignalP"/>
    </source>
</evidence>
<gene>
    <name evidence="4" type="ORF">SAMN05421738_11257</name>
</gene>
<dbReference type="STRING" id="684065.SAMN05421738_11257"/>
<keyword evidence="2" id="KW-0732">Signal</keyword>
<dbReference type="SUPFAM" id="SSF55008">
    <property type="entry name" value="HMA, heavy metal-associated domain"/>
    <property type="match status" value="1"/>
</dbReference>
<reference evidence="5" key="1">
    <citation type="submission" date="2016-10" db="EMBL/GenBank/DDBJ databases">
        <authorList>
            <person name="Varghese N."/>
            <person name="Submissions S."/>
        </authorList>
    </citation>
    <scope>NUCLEOTIDE SEQUENCE [LARGE SCALE GENOMIC DNA]</scope>
    <source>
        <strain evidence="5">XJ109</strain>
    </source>
</reference>
<organism evidence="4 5">
    <name type="scientific">Algoriella xinjiangensis</name>
    <dbReference type="NCBI Taxonomy" id="684065"/>
    <lineage>
        <taxon>Bacteria</taxon>
        <taxon>Pseudomonadati</taxon>
        <taxon>Bacteroidota</taxon>
        <taxon>Flavobacteriia</taxon>
        <taxon>Flavobacteriales</taxon>
        <taxon>Weeksellaceae</taxon>
        <taxon>Algoriella</taxon>
    </lineage>
</organism>
<protein>
    <recommendedName>
        <fullName evidence="3">DUF3347 domain-containing protein</fullName>
    </recommendedName>
</protein>
<proteinExistence type="predicted"/>
<dbReference type="RefSeq" id="WP_092908915.1">
    <property type="nucleotide sequence ID" value="NZ_FOUZ01000012.1"/>
</dbReference>
<feature type="compositionally biased region" description="Polar residues" evidence="1">
    <location>
        <begin position="118"/>
        <end position="133"/>
    </location>
</feature>
<dbReference type="Proteomes" id="UP000199149">
    <property type="component" value="Unassembled WGS sequence"/>
</dbReference>